<dbReference type="RefSeq" id="WP_008584262.1">
    <property type="nucleotide sequence ID" value="NZ_AOJO01000039.1"/>
</dbReference>
<comment type="caution">
    <text evidence="3">The sequence shown here is derived from an EMBL/GenBank/DDBJ whole genome shotgun (WGS) entry which is preliminary data.</text>
</comment>
<gene>
    <name evidence="3" type="ORF">C467_09039</name>
</gene>
<organism evidence="3 4">
    <name type="scientific">Halorubrum hochstenium ATCC 700873</name>
    <dbReference type="NCBI Taxonomy" id="1227481"/>
    <lineage>
        <taxon>Archaea</taxon>
        <taxon>Methanobacteriati</taxon>
        <taxon>Methanobacteriota</taxon>
        <taxon>Stenosarchaea group</taxon>
        <taxon>Halobacteria</taxon>
        <taxon>Halobacteriales</taxon>
        <taxon>Haloferacaceae</taxon>
        <taxon>Halorubrum</taxon>
    </lineage>
</organism>
<evidence type="ECO:0000256" key="2">
    <source>
        <dbReference type="SAM" id="Phobius"/>
    </source>
</evidence>
<dbReference type="PATRIC" id="fig|1227481.4.peg.1773"/>
<evidence type="ECO:0000256" key="1">
    <source>
        <dbReference type="SAM" id="MobiDB-lite"/>
    </source>
</evidence>
<keyword evidence="2" id="KW-0472">Membrane</keyword>
<feature type="transmembrane region" description="Helical" evidence="2">
    <location>
        <begin position="155"/>
        <end position="178"/>
    </location>
</feature>
<keyword evidence="2" id="KW-0812">Transmembrane</keyword>
<feature type="transmembrane region" description="Helical" evidence="2">
    <location>
        <begin position="101"/>
        <end position="120"/>
    </location>
</feature>
<dbReference type="Proteomes" id="UP000011689">
    <property type="component" value="Unassembled WGS sequence"/>
</dbReference>
<name>M0F7C0_9EURY</name>
<dbReference type="STRING" id="1227481.C467_09039"/>
<dbReference type="GeneID" id="72713757"/>
<keyword evidence="2" id="KW-1133">Transmembrane helix</keyword>
<accession>M0F7C0</accession>
<evidence type="ECO:0000313" key="4">
    <source>
        <dbReference type="Proteomes" id="UP000011689"/>
    </source>
</evidence>
<protein>
    <submittedName>
        <fullName evidence="3">Uncharacterized protein</fullName>
    </submittedName>
</protein>
<feature type="transmembrane region" description="Helical" evidence="2">
    <location>
        <begin position="46"/>
        <end position="64"/>
    </location>
</feature>
<feature type="region of interest" description="Disordered" evidence="1">
    <location>
        <begin position="1"/>
        <end position="29"/>
    </location>
</feature>
<evidence type="ECO:0000313" key="3">
    <source>
        <dbReference type="EMBL" id="ELZ55916.1"/>
    </source>
</evidence>
<proteinExistence type="predicted"/>
<feature type="transmembrane region" description="Helical" evidence="2">
    <location>
        <begin position="70"/>
        <end position="94"/>
    </location>
</feature>
<dbReference type="EMBL" id="AOJO01000039">
    <property type="protein sequence ID" value="ELZ55916.1"/>
    <property type="molecule type" value="Genomic_DNA"/>
</dbReference>
<dbReference type="AlphaFoldDB" id="M0F7C0"/>
<sequence>MSPPGDSPDNDRLGSDSLDGDLADSDRSSSGRLRRHVLGDRRPRRLLLLSVGVLLAVASVAFLAGASVGLYAFFGWLVIAPAIAVAAGFFGAGLASTVGSLGLIAVWGYTFPPLVGLLTGEWTGGSRYTYPRMLGFAHGSARAELMGGLESVVEFGLPLAVALGAVGYAVGIAVRLVARRAAA</sequence>
<reference evidence="3 4" key="1">
    <citation type="journal article" date="2014" name="PLoS Genet.">
        <title>Phylogenetically driven sequencing of extremely halophilic archaea reveals strategies for static and dynamic osmo-response.</title>
        <authorList>
            <person name="Becker E.A."/>
            <person name="Seitzer P.M."/>
            <person name="Tritt A."/>
            <person name="Larsen D."/>
            <person name="Krusor M."/>
            <person name="Yao A.I."/>
            <person name="Wu D."/>
            <person name="Madern D."/>
            <person name="Eisen J.A."/>
            <person name="Darling A.E."/>
            <person name="Facciotti M.T."/>
        </authorList>
    </citation>
    <scope>NUCLEOTIDE SEQUENCE [LARGE SCALE GENOMIC DNA]</scope>
    <source>
        <strain evidence="3 4">ATCC 700873</strain>
    </source>
</reference>
<keyword evidence="4" id="KW-1185">Reference proteome</keyword>